<feature type="binding site" evidence="7">
    <location>
        <position position="386"/>
    </location>
    <ligand>
        <name>meso-2,6-diaminopimelate</name>
        <dbReference type="ChEBI" id="CHEBI:57791"/>
    </ligand>
</feature>
<dbReference type="Pfam" id="PF08245">
    <property type="entry name" value="Mur_ligase_M"/>
    <property type="match status" value="1"/>
</dbReference>
<feature type="binding site" evidence="7">
    <location>
        <position position="191"/>
    </location>
    <ligand>
        <name>UDP-N-acetyl-alpha-D-muramoyl-L-alanyl-D-glutamate</name>
        <dbReference type="ChEBI" id="CHEBI:83900"/>
    </ligand>
</feature>
<dbReference type="InterPro" id="IPR013221">
    <property type="entry name" value="Mur_ligase_cen"/>
</dbReference>
<keyword evidence="7" id="KW-0547">Nucleotide-binding</keyword>
<dbReference type="NCBIfam" id="TIGR01085">
    <property type="entry name" value="murE"/>
    <property type="match status" value="1"/>
</dbReference>
<comment type="similarity">
    <text evidence="1 7">Belongs to the MurCDEF family. MurE subfamily.</text>
</comment>
<name>A0A495BGZ7_VOGIN</name>
<dbReference type="Pfam" id="PF02875">
    <property type="entry name" value="Mur_ligase_C"/>
    <property type="match status" value="1"/>
</dbReference>
<evidence type="ECO:0000313" key="13">
    <source>
        <dbReference type="Proteomes" id="UP000279384"/>
    </source>
</evidence>
<evidence type="ECO:0000313" key="12">
    <source>
        <dbReference type="EMBL" id="RKQ60098.1"/>
    </source>
</evidence>
<feature type="binding site" evidence="7">
    <location>
        <position position="189"/>
    </location>
    <ligand>
        <name>UDP-N-acetyl-alpha-D-muramoyl-L-alanyl-D-glutamate</name>
        <dbReference type="ChEBI" id="CHEBI:83900"/>
    </ligand>
</feature>
<dbReference type="Pfam" id="PF01225">
    <property type="entry name" value="Mur_ligase"/>
    <property type="match status" value="1"/>
</dbReference>
<dbReference type="RefSeq" id="WP_120810236.1">
    <property type="nucleotide sequence ID" value="NZ_JAQQKZ010000002.1"/>
</dbReference>
<proteinExistence type="inferred from homology"/>
<dbReference type="SUPFAM" id="SSF53623">
    <property type="entry name" value="MurD-like peptide ligases, catalytic domain"/>
    <property type="match status" value="1"/>
</dbReference>
<evidence type="ECO:0000256" key="1">
    <source>
        <dbReference type="ARBA" id="ARBA00005898"/>
    </source>
</evidence>
<dbReference type="GO" id="GO:0051301">
    <property type="term" value="P:cell division"/>
    <property type="evidence" value="ECO:0007669"/>
    <property type="project" value="UniProtKB-KW"/>
</dbReference>
<evidence type="ECO:0000256" key="5">
    <source>
        <dbReference type="ARBA" id="ARBA00023306"/>
    </source>
</evidence>
<keyword evidence="6 7" id="KW-0961">Cell wall biogenesis/degradation</keyword>
<dbReference type="InterPro" id="IPR000713">
    <property type="entry name" value="Mur_ligase_N"/>
</dbReference>
<keyword evidence="3 7" id="KW-0133">Cell shape</keyword>
<evidence type="ECO:0000259" key="9">
    <source>
        <dbReference type="Pfam" id="PF01225"/>
    </source>
</evidence>
<feature type="binding site" evidence="7">
    <location>
        <begin position="114"/>
        <end position="120"/>
    </location>
    <ligand>
        <name>ATP</name>
        <dbReference type="ChEBI" id="CHEBI:30616"/>
    </ligand>
</feature>
<dbReference type="Gene3D" id="3.90.190.20">
    <property type="entry name" value="Mur ligase, C-terminal domain"/>
    <property type="match status" value="1"/>
</dbReference>
<gene>
    <name evidence="7" type="primary">murE</name>
    <name evidence="12" type="ORF">C8E02_1442</name>
</gene>
<dbReference type="InterPro" id="IPR036565">
    <property type="entry name" value="Mur-like_cat_sf"/>
</dbReference>
<dbReference type="EC" id="6.3.2.13" evidence="7"/>
<evidence type="ECO:0000259" key="11">
    <source>
        <dbReference type="Pfam" id="PF08245"/>
    </source>
</evidence>
<dbReference type="HAMAP" id="MF_00208">
    <property type="entry name" value="MurE"/>
    <property type="match status" value="1"/>
</dbReference>
<feature type="domain" description="Mur ligase N-terminal catalytic" evidence="9">
    <location>
        <begin position="23"/>
        <end position="100"/>
    </location>
</feature>
<dbReference type="InterPro" id="IPR035911">
    <property type="entry name" value="MurE/MurF_N"/>
</dbReference>
<evidence type="ECO:0000259" key="10">
    <source>
        <dbReference type="Pfam" id="PF02875"/>
    </source>
</evidence>
<feature type="binding site" evidence="7">
    <location>
        <position position="463"/>
    </location>
    <ligand>
        <name>meso-2,6-diaminopimelate</name>
        <dbReference type="ChEBI" id="CHEBI:57791"/>
    </ligand>
</feature>
<dbReference type="GO" id="GO:0005737">
    <property type="term" value="C:cytoplasm"/>
    <property type="evidence" value="ECO:0007669"/>
    <property type="project" value="UniProtKB-SubCell"/>
</dbReference>
<dbReference type="SUPFAM" id="SSF63418">
    <property type="entry name" value="MurE/MurF N-terminal domain"/>
    <property type="match status" value="1"/>
</dbReference>
<dbReference type="GO" id="GO:0071555">
    <property type="term" value="P:cell wall organization"/>
    <property type="evidence" value="ECO:0007669"/>
    <property type="project" value="UniProtKB-KW"/>
</dbReference>
<dbReference type="GO" id="GO:0009252">
    <property type="term" value="P:peptidoglycan biosynthetic process"/>
    <property type="evidence" value="ECO:0007669"/>
    <property type="project" value="UniProtKB-UniRule"/>
</dbReference>
<dbReference type="NCBIfam" id="NF001124">
    <property type="entry name" value="PRK00139.1-2"/>
    <property type="match status" value="1"/>
</dbReference>
<sequence>MKTSLIDLPDWDPAVLQGLGVAISRVEADSRRVFPGDVFLACRGEYSDGRDFIAAALEKGAAAVLWDDADGFVWNPAWQVPNLAVPQLRERAGIVAAHVYGYPSRDMAVIGITGTNGKTSISHWLAQAYALLGEKAALIGTVGNGFYGALTETTHTTPDPITVQQKLAEYRRQGAHMVSMEVSSHGLDQFRVNGVSFRSAVFTNLTRDHLDYHGTMAEYGASKAKLFHWQGLQHAVINVDDAFGRQLASEIDQSRTRVISYGLEQGDVRPLSLAANLDGLQLSVTTPWGDAEIKSPLLGRFNAANMLACLAVLCANGVTLDDAVRVLGKIQPARGRMQRIGSSLEPLVVVDYAHTPDALEKALATLAEIRPAGGKLFCVFGCGGDRDKGKRPIMGEIAERIADVAVVTSDNPRSEAPAAIVADIVAGMRAPGHVEIDRAAAIHWAVANARVGDVILIAGKGHEEYQDIAGVKQPFSDFRVAEDALTAWGANDAAAV</sequence>
<reference evidence="12 13" key="1">
    <citation type="submission" date="2018-10" db="EMBL/GenBank/DDBJ databases">
        <title>Genomic Encyclopedia of Type Strains, Phase IV (KMG-IV): sequencing the most valuable type-strain genomes for metagenomic binning, comparative biology and taxonomic classification.</title>
        <authorList>
            <person name="Goeker M."/>
        </authorList>
    </citation>
    <scope>NUCLEOTIDE SEQUENCE [LARGE SCALE GENOMIC DNA]</scope>
    <source>
        <strain evidence="12 13">DSM 3303</strain>
    </source>
</reference>
<feature type="modified residue" description="N6-carboxylysine" evidence="7">
    <location>
        <position position="223"/>
    </location>
</feature>
<dbReference type="NCBIfam" id="NF001126">
    <property type="entry name" value="PRK00139.1-4"/>
    <property type="match status" value="1"/>
</dbReference>
<organism evidence="12 13">
    <name type="scientific">Vogesella indigofera</name>
    <name type="common">Pseudomonas indigofera</name>
    <dbReference type="NCBI Taxonomy" id="45465"/>
    <lineage>
        <taxon>Bacteria</taxon>
        <taxon>Pseudomonadati</taxon>
        <taxon>Pseudomonadota</taxon>
        <taxon>Betaproteobacteria</taxon>
        <taxon>Neisseriales</taxon>
        <taxon>Chromobacteriaceae</taxon>
        <taxon>Vogesella</taxon>
    </lineage>
</organism>
<evidence type="ECO:0000256" key="8">
    <source>
        <dbReference type="RuleBase" id="RU004135"/>
    </source>
</evidence>
<feature type="domain" description="Mur ligase C-terminal" evidence="10">
    <location>
        <begin position="335"/>
        <end position="461"/>
    </location>
</feature>
<feature type="binding site" evidence="7">
    <location>
        <position position="459"/>
    </location>
    <ligand>
        <name>meso-2,6-diaminopimelate</name>
        <dbReference type="ChEBI" id="CHEBI:57791"/>
    </ligand>
</feature>
<dbReference type="GO" id="GO:0005524">
    <property type="term" value="F:ATP binding"/>
    <property type="evidence" value="ECO:0007669"/>
    <property type="project" value="UniProtKB-UniRule"/>
</dbReference>
<dbReference type="PANTHER" id="PTHR23135">
    <property type="entry name" value="MUR LIGASE FAMILY MEMBER"/>
    <property type="match status" value="1"/>
</dbReference>
<feature type="binding site" evidence="7">
    <location>
        <begin position="156"/>
        <end position="157"/>
    </location>
    <ligand>
        <name>UDP-N-acetyl-alpha-D-muramoyl-L-alanyl-D-glutamate</name>
        <dbReference type="ChEBI" id="CHEBI:83900"/>
    </ligand>
</feature>
<keyword evidence="7 12" id="KW-0436">Ligase</keyword>
<feature type="binding site" evidence="7">
    <location>
        <position position="30"/>
    </location>
    <ligand>
        <name>UDP-N-acetyl-alpha-D-muramoyl-L-alanyl-D-glutamate</name>
        <dbReference type="ChEBI" id="CHEBI:83900"/>
    </ligand>
</feature>
<evidence type="ECO:0000256" key="4">
    <source>
        <dbReference type="ARBA" id="ARBA00022984"/>
    </source>
</evidence>
<keyword evidence="7" id="KW-0963">Cytoplasm</keyword>
<dbReference type="GO" id="GO:0008360">
    <property type="term" value="P:regulation of cell shape"/>
    <property type="evidence" value="ECO:0007669"/>
    <property type="project" value="UniProtKB-KW"/>
</dbReference>
<comment type="pathway">
    <text evidence="7 8">Cell wall biogenesis; peptidoglycan biosynthesis.</text>
</comment>
<dbReference type="UniPathway" id="UPA00219"/>
<evidence type="ECO:0000256" key="3">
    <source>
        <dbReference type="ARBA" id="ARBA00022960"/>
    </source>
</evidence>
<dbReference type="PANTHER" id="PTHR23135:SF4">
    <property type="entry name" value="UDP-N-ACETYLMURAMOYL-L-ALANYL-D-GLUTAMATE--2,6-DIAMINOPIMELATE LIGASE MURE HOMOLOG, CHLOROPLASTIC"/>
    <property type="match status" value="1"/>
</dbReference>
<keyword evidence="2 7" id="KW-0132">Cell division</keyword>
<dbReference type="Proteomes" id="UP000279384">
    <property type="component" value="Unassembled WGS sequence"/>
</dbReference>
<feature type="binding site" evidence="7">
    <location>
        <position position="183"/>
    </location>
    <ligand>
        <name>UDP-N-acetyl-alpha-D-muramoyl-L-alanyl-D-glutamate</name>
        <dbReference type="ChEBI" id="CHEBI:83900"/>
    </ligand>
</feature>
<evidence type="ECO:0000256" key="7">
    <source>
        <dbReference type="HAMAP-Rule" id="MF_00208"/>
    </source>
</evidence>
<feature type="short sequence motif" description="Meso-diaminopimelate recognition motif" evidence="7">
    <location>
        <begin position="410"/>
        <end position="413"/>
    </location>
</feature>
<comment type="caution">
    <text evidence="7">Lacks conserved residue(s) required for the propagation of feature annotation.</text>
</comment>
<comment type="catalytic activity">
    <reaction evidence="7">
        <text>UDP-N-acetyl-alpha-D-muramoyl-L-alanyl-D-glutamate + meso-2,6-diaminopimelate + ATP = UDP-N-acetyl-alpha-D-muramoyl-L-alanyl-gamma-D-glutamyl-meso-2,6-diaminopimelate + ADP + phosphate + H(+)</text>
        <dbReference type="Rhea" id="RHEA:23676"/>
        <dbReference type="ChEBI" id="CHEBI:15378"/>
        <dbReference type="ChEBI" id="CHEBI:30616"/>
        <dbReference type="ChEBI" id="CHEBI:43474"/>
        <dbReference type="ChEBI" id="CHEBI:57791"/>
        <dbReference type="ChEBI" id="CHEBI:83900"/>
        <dbReference type="ChEBI" id="CHEBI:83905"/>
        <dbReference type="ChEBI" id="CHEBI:456216"/>
        <dbReference type="EC" id="6.3.2.13"/>
    </reaction>
</comment>
<feature type="domain" description="Mur ligase central" evidence="11">
    <location>
        <begin position="112"/>
        <end position="312"/>
    </location>
</feature>
<dbReference type="GO" id="GO:0008765">
    <property type="term" value="F:UDP-N-acetylmuramoylalanyl-D-glutamate-2,6-diaminopimelate ligase activity"/>
    <property type="evidence" value="ECO:0007669"/>
    <property type="project" value="UniProtKB-UniRule"/>
</dbReference>
<comment type="cofactor">
    <cofactor evidence="7">
        <name>Mg(2+)</name>
        <dbReference type="ChEBI" id="CHEBI:18420"/>
    </cofactor>
</comment>
<protein>
    <recommendedName>
        <fullName evidence="7">UDP-N-acetylmuramoyl-L-alanyl-D-glutamate--2,6-diaminopimelate ligase</fullName>
        <ecNumber evidence="7">6.3.2.13</ecNumber>
    </recommendedName>
    <alternativeName>
        <fullName evidence="7">Meso-A2pm-adding enzyme</fullName>
    </alternativeName>
    <alternativeName>
        <fullName evidence="7">Meso-diaminopimelate-adding enzyme</fullName>
    </alternativeName>
    <alternativeName>
        <fullName evidence="7">UDP-MurNAc-L-Ala-D-Glu:meso-diaminopimelate ligase</fullName>
    </alternativeName>
    <alternativeName>
        <fullName evidence="7">UDP-MurNAc-tripeptide synthetase</fullName>
    </alternativeName>
    <alternativeName>
        <fullName evidence="7">UDP-N-acetylmuramyl-tripeptide synthetase</fullName>
    </alternativeName>
</protein>
<dbReference type="InterPro" id="IPR005761">
    <property type="entry name" value="UDP-N-AcMur-Glu-dNH2Pim_ligase"/>
</dbReference>
<comment type="caution">
    <text evidence="12">The sequence shown here is derived from an EMBL/GenBank/DDBJ whole genome shotgun (WGS) entry which is preliminary data.</text>
</comment>
<dbReference type="Gene3D" id="3.40.1190.10">
    <property type="entry name" value="Mur-like, catalytic domain"/>
    <property type="match status" value="1"/>
</dbReference>
<dbReference type="GO" id="GO:0000287">
    <property type="term" value="F:magnesium ion binding"/>
    <property type="evidence" value="ECO:0007669"/>
    <property type="project" value="UniProtKB-UniRule"/>
</dbReference>
<comment type="subcellular location">
    <subcellularLocation>
        <location evidence="7 8">Cytoplasm</location>
    </subcellularLocation>
</comment>
<dbReference type="EMBL" id="RBID01000013">
    <property type="protein sequence ID" value="RKQ60098.1"/>
    <property type="molecule type" value="Genomic_DNA"/>
</dbReference>
<evidence type="ECO:0000256" key="2">
    <source>
        <dbReference type="ARBA" id="ARBA00022618"/>
    </source>
</evidence>
<comment type="PTM">
    <text evidence="7">Carboxylation is probably crucial for Mg(2+) binding and, consequently, for the gamma-phosphate positioning of ATP.</text>
</comment>
<dbReference type="InterPro" id="IPR036615">
    <property type="entry name" value="Mur_ligase_C_dom_sf"/>
</dbReference>
<comment type="function">
    <text evidence="7">Catalyzes the addition of meso-diaminopimelic acid to the nucleotide precursor UDP-N-acetylmuramoyl-L-alanyl-D-glutamate (UMAG) in the biosynthesis of bacterial cell-wall peptidoglycan.</text>
</comment>
<keyword evidence="4 7" id="KW-0573">Peptidoglycan synthesis</keyword>
<keyword evidence="7" id="KW-0460">Magnesium</keyword>
<feature type="binding site" evidence="7">
    <location>
        <begin position="410"/>
        <end position="413"/>
    </location>
    <ligand>
        <name>meso-2,6-diaminopimelate</name>
        <dbReference type="ChEBI" id="CHEBI:57791"/>
    </ligand>
</feature>
<accession>A0A495BGZ7</accession>
<keyword evidence="5 7" id="KW-0131">Cell cycle</keyword>
<dbReference type="SUPFAM" id="SSF53244">
    <property type="entry name" value="MurD-like peptide ligases, peptide-binding domain"/>
    <property type="match status" value="1"/>
</dbReference>
<dbReference type="AlphaFoldDB" id="A0A495BGZ7"/>
<keyword evidence="7" id="KW-0067">ATP-binding</keyword>
<evidence type="ECO:0000256" key="6">
    <source>
        <dbReference type="ARBA" id="ARBA00023316"/>
    </source>
</evidence>
<dbReference type="InterPro" id="IPR004101">
    <property type="entry name" value="Mur_ligase_C"/>
</dbReference>
<dbReference type="Gene3D" id="3.40.1390.10">
    <property type="entry name" value="MurE/MurF, N-terminal domain"/>
    <property type="match status" value="1"/>
</dbReference>